<protein>
    <recommendedName>
        <fullName evidence="4">ADP-heptose--LPS heptosyltransferase</fullName>
    </recommendedName>
</protein>
<dbReference type="GO" id="GO:0016757">
    <property type="term" value="F:glycosyltransferase activity"/>
    <property type="evidence" value="ECO:0007669"/>
    <property type="project" value="InterPro"/>
</dbReference>
<dbReference type="InterPro" id="IPR002201">
    <property type="entry name" value="Glyco_trans_9"/>
</dbReference>
<dbReference type="EMBL" id="BSOZ01000080">
    <property type="protein sequence ID" value="GLS05984.1"/>
    <property type="molecule type" value="Genomic_DNA"/>
</dbReference>
<reference evidence="2" key="2">
    <citation type="journal article" date="2014" name="Int. J. Syst. Evol. Microbiol.">
        <title>Complete genome of a new Firmicutes species belonging to the dominant human colonic microbiota ('Ruminococcus bicirculans') reveals two chromosomes and a selective capacity to utilize plant glucans.</title>
        <authorList>
            <consortium name="NISC Comparative Sequencing Program"/>
            <person name="Wegmann U."/>
            <person name="Louis P."/>
            <person name="Goesmann A."/>
            <person name="Henrissat B."/>
            <person name="Duncan S.H."/>
            <person name="Flint H.J."/>
        </authorList>
    </citation>
    <scope>NUCLEOTIDE SEQUENCE</scope>
    <source>
        <strain evidence="2">NBRC 104970</strain>
    </source>
</reference>
<evidence type="ECO:0000313" key="1">
    <source>
        <dbReference type="EMBL" id="BAK53874.1"/>
    </source>
</evidence>
<evidence type="ECO:0000313" key="3">
    <source>
        <dbReference type="Proteomes" id="UP001156836"/>
    </source>
</evidence>
<dbReference type="SUPFAM" id="SSF53756">
    <property type="entry name" value="UDP-Glycosyltransferase/glycogen phosphorylase"/>
    <property type="match status" value="1"/>
</dbReference>
<reference evidence="2" key="4">
    <citation type="submission" date="2023-01" db="EMBL/GenBank/DDBJ databases">
        <title>Draft genome sequence of Chitiniphilus shinanonensis strain NBRC 104970.</title>
        <authorList>
            <person name="Sun Q."/>
            <person name="Mori K."/>
        </authorList>
    </citation>
    <scope>NUCLEOTIDE SEQUENCE</scope>
    <source>
        <strain evidence="2">NBRC 104970</strain>
    </source>
</reference>
<evidence type="ECO:0000313" key="2">
    <source>
        <dbReference type="EMBL" id="GLS05984.1"/>
    </source>
</evidence>
<dbReference type="Gene3D" id="3.40.50.2000">
    <property type="entry name" value="Glycogen Phosphorylase B"/>
    <property type="match status" value="1"/>
</dbReference>
<dbReference type="AlphaFoldDB" id="F8WSN7"/>
<keyword evidence="3" id="KW-1185">Reference proteome</keyword>
<reference evidence="1" key="1">
    <citation type="journal article" date="2012" name="J. Biosci. Bioeng.">
        <title>Isolation of genes coding for chitin-degrading enzymes in the novel chitinolytic bacterium, Chitiniphilus shinanonensis, and characterization of a gene coding for a family 19 chitinase.</title>
        <authorList>
            <person name="Huang L."/>
            <person name="Garbulewska E."/>
            <person name="Sato K."/>
            <person name="Kato Y."/>
            <person name="Nogawa M."/>
            <person name="Taguchi G."/>
            <person name="Shimosaka M."/>
        </authorList>
    </citation>
    <scope>NUCLEOTIDE SEQUENCE</scope>
    <source>
        <strain evidence="1">SAY3</strain>
    </source>
</reference>
<proteinExistence type="predicted"/>
<organism evidence="1">
    <name type="scientific">Chitiniphilus shinanonensis</name>
    <dbReference type="NCBI Taxonomy" id="553088"/>
    <lineage>
        <taxon>Bacteria</taxon>
        <taxon>Pseudomonadati</taxon>
        <taxon>Pseudomonadota</taxon>
        <taxon>Betaproteobacteria</taxon>
        <taxon>Neisseriales</taxon>
        <taxon>Chitinibacteraceae</taxon>
        <taxon>Chitiniphilus</taxon>
    </lineage>
</organism>
<evidence type="ECO:0008006" key="4">
    <source>
        <dbReference type="Google" id="ProtNLM"/>
    </source>
</evidence>
<dbReference type="RefSeq" id="WP_018748599.1">
    <property type="nucleotide sequence ID" value="NZ_BSOZ01000080.1"/>
</dbReference>
<reference evidence="3" key="3">
    <citation type="journal article" date="2019" name="Int. J. Syst. Evol. Microbiol.">
        <title>The Global Catalogue of Microorganisms (GCM) 10K type strain sequencing project: providing services to taxonomists for standard genome sequencing and annotation.</title>
        <authorList>
            <consortium name="The Broad Institute Genomics Platform"/>
            <consortium name="The Broad Institute Genome Sequencing Center for Infectious Disease"/>
            <person name="Wu L."/>
            <person name="Ma J."/>
        </authorList>
    </citation>
    <scope>NUCLEOTIDE SEQUENCE [LARGE SCALE GENOMIC DNA]</scope>
    <source>
        <strain evidence="3">NBRC 104970</strain>
    </source>
</reference>
<sequence length="351" mass="38237">MPPSSPLPPALTGQALVHASGALWLPYDLAFLDEPPARFVPLSQVRPALNADRAPFRLDHHPGRALHLVNGMGVALGDSVIGLSVLHWLHRARPDCALHLYRSPHAPAYVEQLYALAPWLTVHYLPQPLSALDDGLVIDLADFMYRPAFDRLPMVDFFLDSLGLGPAAMPAADKTNRWLRDIALPQRPADWPQRYVLLCPGASSPLRRMPDTVAADLARALLAQGHAVLGFGPLPVPGYRDIATWSCDLTHLLATVAGAALVVATDSAPLHLAAGFERPTLAFFMGIDPTLRVRDYPACHAVQLDRDGQLRGLHHAASDAQLQQAGRCWQAWRDALAEAPGAYAFAQKYFT</sequence>
<accession>F8WSN7</accession>
<dbReference type="EMBL" id="AB649129">
    <property type="protein sequence ID" value="BAK53874.1"/>
    <property type="molecule type" value="Genomic_DNA"/>
</dbReference>
<gene>
    <name evidence="1" type="primary">csaC</name>
    <name evidence="2" type="ORF">GCM10007860_31480</name>
</gene>
<name>F8WSN7_9NEIS</name>
<dbReference type="Pfam" id="PF01075">
    <property type="entry name" value="Glyco_transf_9"/>
    <property type="match status" value="1"/>
</dbReference>
<dbReference type="Proteomes" id="UP001156836">
    <property type="component" value="Unassembled WGS sequence"/>
</dbReference>